<keyword evidence="2" id="KW-0472">Membrane</keyword>
<evidence type="ECO:0000313" key="3">
    <source>
        <dbReference type="EMBL" id="KAL1602071.1"/>
    </source>
</evidence>
<feature type="compositionally biased region" description="Basic and acidic residues" evidence="1">
    <location>
        <begin position="1072"/>
        <end position="1083"/>
    </location>
</feature>
<sequence length="1146" mass="124469">MANLRSRAEPGGSLSTTAIIAIVSAIGVVILGLLAALVLLLIRAVRRHKQLLAVLDERGLTITQAQKEVKLNEVARPRAVLRRNTILPFNAKSGWGALPSVETIGSAAPSSGSSTSAPEHYVPPKPLEPNKRTSSLSWPFHSRKLSGHTLKMKKLRANRLSAVLEDPKPSSLVPILGNGQLPGSRPPLALLKECGRQPSECQSLLQYHPAFRNQDPDTAEIEPAPLEVPKRLQRAKSVTEVPLEIDRPQIRQRSTSLHSQVSGKAPDVILPPLPLDIARIKDEARRKSELRHVPSKTSISSFDSTNSSILNPRPSPIIMQASNARAPKVTKRERRNHTLEKMNPVIETRESMYSLHGSTKSSAAEMEVATPEARREFVRDSTALPKEPSTHSLGSVHTLGSVGSVKRAESITMSRVISSSASPSTSHTRTPKRRSKTLVTSSGSPEKYCQIATNPRLTMKSPKRQTSRASSRSSCGNPFQWDPAPLTTLGKPPPSALKGSPGARQGHRRGHSVRISLVPTIHSIRSRAPSPAFVSEGEKSSTEQAAENRLNGLGVSNTRALPTPPTADTFAPELSFTATSLKASLTTTSPRLPLVNYDQTFVVAPTDQVLPELSDREQNRLSTGSVFSLTRFPLPLSIIEPDNTDDTVIYAPDQSLILPVPDTPYLQQYPFRIGTPDRQSSPSQTSIIDLDEYDPEQPGLVFQTPADMPSRTYQSACTTILEESSVGSKGTLDHDQNRYGDSPPVSPKTNSPPRFTLNGQYNLPIHATTIPEEESPRTIDPAVLTKDNFSILNSSFEHAQGSIIQSANSSRTSIAIPTTPGLLDPLLNAAFPSPKNTDSPTLRSQTSSIYSSPSHSPNASLTSVGLHAPCSPRPAHASLPALSLNFADMPKLHPGPCGPRVSPPKPLRSSIQQLRRMNSDASDARKDKAGRGERRYLRLGRESSVQLPGEESWLDELDEYENEGVELDDEEVRRLVGTVLEDWDEESLDYEMDRTLLDLDITPRAAMALGGARGVSEDAIAGAEASDSSIWDESDAFWSSSTPPPEIKPAAKPTGVAQSKPASTSAKPSKKRQFEVAKDEPKTPQESPILGHVRSGQKHRDSYEVKSNRKRSVLGDGTPNLGPRMQVTSPTMTPGSYYDEQGFLRA</sequence>
<feature type="transmembrane region" description="Helical" evidence="2">
    <location>
        <begin position="20"/>
        <end position="42"/>
    </location>
</feature>
<feature type="region of interest" description="Disordered" evidence="1">
    <location>
        <begin position="724"/>
        <end position="753"/>
    </location>
</feature>
<keyword evidence="4" id="KW-1185">Reference proteome</keyword>
<dbReference type="Proteomes" id="UP001521222">
    <property type="component" value="Unassembled WGS sequence"/>
</dbReference>
<feature type="compositionally biased region" description="Basic and acidic residues" evidence="1">
    <location>
        <begin position="922"/>
        <end position="934"/>
    </location>
</feature>
<keyword evidence="2" id="KW-1133">Transmembrane helix</keyword>
<organism evidence="3 4">
    <name type="scientific">Nothophoma quercina</name>
    <dbReference type="NCBI Taxonomy" id="749835"/>
    <lineage>
        <taxon>Eukaryota</taxon>
        <taxon>Fungi</taxon>
        <taxon>Dikarya</taxon>
        <taxon>Ascomycota</taxon>
        <taxon>Pezizomycotina</taxon>
        <taxon>Dothideomycetes</taxon>
        <taxon>Pleosporomycetidae</taxon>
        <taxon>Pleosporales</taxon>
        <taxon>Pleosporineae</taxon>
        <taxon>Didymellaceae</taxon>
        <taxon>Nothophoma</taxon>
    </lineage>
</organism>
<feature type="compositionally biased region" description="Low complexity" evidence="1">
    <location>
        <begin position="106"/>
        <end position="118"/>
    </location>
</feature>
<accession>A0ABR3RCE0</accession>
<protein>
    <submittedName>
        <fullName evidence="3">Uncharacterized protein</fullName>
    </submittedName>
</protein>
<evidence type="ECO:0000256" key="2">
    <source>
        <dbReference type="SAM" id="Phobius"/>
    </source>
</evidence>
<feature type="compositionally biased region" description="Low complexity" evidence="1">
    <location>
        <begin position="844"/>
        <end position="863"/>
    </location>
</feature>
<feature type="region of interest" description="Disordered" evidence="1">
    <location>
        <begin position="914"/>
        <end position="934"/>
    </location>
</feature>
<comment type="caution">
    <text evidence="3">The sequence shown here is derived from an EMBL/GenBank/DDBJ whole genome shotgun (WGS) entry which is preliminary data.</text>
</comment>
<feature type="compositionally biased region" description="Low complexity" evidence="1">
    <location>
        <begin position="414"/>
        <end position="426"/>
    </location>
</feature>
<feature type="region of interest" description="Disordered" evidence="1">
    <location>
        <begin position="827"/>
        <end position="865"/>
    </location>
</feature>
<feature type="region of interest" description="Disordered" evidence="1">
    <location>
        <begin position="288"/>
        <end position="315"/>
    </location>
</feature>
<feature type="region of interest" description="Disordered" evidence="1">
    <location>
        <begin position="1034"/>
        <end position="1146"/>
    </location>
</feature>
<feature type="compositionally biased region" description="Polar residues" evidence="1">
    <location>
        <begin position="467"/>
        <end position="477"/>
    </location>
</feature>
<feature type="compositionally biased region" description="Basic and acidic residues" evidence="1">
    <location>
        <begin position="1098"/>
        <end position="1107"/>
    </location>
</feature>
<feature type="compositionally biased region" description="Low complexity" evidence="1">
    <location>
        <begin position="295"/>
        <end position="309"/>
    </location>
</feature>
<dbReference type="EMBL" id="JAKIXB020000015">
    <property type="protein sequence ID" value="KAL1602071.1"/>
    <property type="molecule type" value="Genomic_DNA"/>
</dbReference>
<gene>
    <name evidence="3" type="ORF">SLS59_005239</name>
</gene>
<feature type="region of interest" description="Disordered" evidence="1">
    <location>
        <begin position="414"/>
        <end position="510"/>
    </location>
</feature>
<evidence type="ECO:0000256" key="1">
    <source>
        <dbReference type="SAM" id="MobiDB-lite"/>
    </source>
</evidence>
<proteinExistence type="predicted"/>
<reference evidence="3 4" key="1">
    <citation type="submission" date="2024-02" db="EMBL/GenBank/DDBJ databases">
        <title>De novo assembly and annotation of 12 fungi associated with fruit tree decline syndrome in Ontario, Canada.</title>
        <authorList>
            <person name="Sulman M."/>
            <person name="Ellouze W."/>
            <person name="Ilyukhin E."/>
        </authorList>
    </citation>
    <scope>NUCLEOTIDE SEQUENCE [LARGE SCALE GENOMIC DNA]</scope>
    <source>
        <strain evidence="3 4">M97-236</strain>
    </source>
</reference>
<feature type="compositionally biased region" description="Polar residues" evidence="1">
    <location>
        <begin position="834"/>
        <end position="843"/>
    </location>
</feature>
<name>A0ABR3RCE0_9PLEO</name>
<keyword evidence="2" id="KW-0812">Transmembrane</keyword>
<feature type="region of interest" description="Disordered" evidence="1">
    <location>
        <begin position="106"/>
        <end position="135"/>
    </location>
</feature>
<evidence type="ECO:0000313" key="4">
    <source>
        <dbReference type="Proteomes" id="UP001521222"/>
    </source>
</evidence>